<dbReference type="Pfam" id="PF03473">
    <property type="entry name" value="MOSC"/>
    <property type="match status" value="1"/>
</dbReference>
<dbReference type="Proteomes" id="UP000290287">
    <property type="component" value="Unassembled WGS sequence"/>
</dbReference>
<dbReference type="GO" id="GO:0030170">
    <property type="term" value="F:pyridoxal phosphate binding"/>
    <property type="evidence" value="ECO:0007669"/>
    <property type="project" value="InterPro"/>
</dbReference>
<dbReference type="InterPro" id="IPR005302">
    <property type="entry name" value="MoCF_Sase_C"/>
</dbReference>
<dbReference type="EMBL" id="PEIB01000033">
    <property type="protein sequence ID" value="RXJ71740.1"/>
    <property type="molecule type" value="Genomic_DNA"/>
</dbReference>
<name>A0A4Q0YLT3_9GAMM</name>
<reference evidence="2 3" key="1">
    <citation type="submission" date="2017-10" db="EMBL/GenBank/DDBJ databases">
        <title>Nyctiphanis sp. nov., isolated from the stomach of the euphausiid Nyctiphanes simplex (Hansen, 1911) in the Gulf of California.</title>
        <authorList>
            <person name="Gomez-Gil B."/>
            <person name="Aguilar-Mendez M."/>
            <person name="Lopez-Cortes A."/>
            <person name="Gomez-Gutierrez J."/>
            <person name="Roque A."/>
            <person name="Lang E."/>
            <person name="Gonzalez-Castillo A."/>
        </authorList>
    </citation>
    <scope>NUCLEOTIDE SEQUENCE [LARGE SCALE GENOMIC DNA]</scope>
    <source>
        <strain evidence="2 3">CAIM 600</strain>
    </source>
</reference>
<protein>
    <submittedName>
        <fullName evidence="2">MOSC domain-containing protein</fullName>
    </submittedName>
</protein>
<organism evidence="2 3">
    <name type="scientific">Veronia nyctiphanis</name>
    <dbReference type="NCBI Taxonomy" id="1278244"/>
    <lineage>
        <taxon>Bacteria</taxon>
        <taxon>Pseudomonadati</taxon>
        <taxon>Pseudomonadota</taxon>
        <taxon>Gammaproteobacteria</taxon>
        <taxon>Vibrionales</taxon>
        <taxon>Vibrionaceae</taxon>
        <taxon>Veronia</taxon>
    </lineage>
</organism>
<dbReference type="InterPro" id="IPR011037">
    <property type="entry name" value="Pyrv_Knase-like_insert_dom_sf"/>
</dbReference>
<feature type="domain" description="MOSC" evidence="1">
    <location>
        <begin position="18"/>
        <end position="166"/>
    </location>
</feature>
<evidence type="ECO:0000313" key="2">
    <source>
        <dbReference type="EMBL" id="RXJ71740.1"/>
    </source>
</evidence>
<keyword evidence="3" id="KW-1185">Reference proteome</keyword>
<dbReference type="GO" id="GO:0003824">
    <property type="term" value="F:catalytic activity"/>
    <property type="evidence" value="ECO:0007669"/>
    <property type="project" value="InterPro"/>
</dbReference>
<dbReference type="OrthoDB" id="1550913at2"/>
<gene>
    <name evidence="2" type="ORF">CS022_20050</name>
</gene>
<comment type="caution">
    <text evidence="2">The sequence shown here is derived from an EMBL/GenBank/DDBJ whole genome shotgun (WGS) entry which is preliminary data.</text>
</comment>
<dbReference type="InterPro" id="IPR052716">
    <property type="entry name" value="MOSC_domain"/>
</dbReference>
<dbReference type="PANTHER" id="PTHR36930:SF1">
    <property type="entry name" value="MOSC DOMAIN-CONTAINING PROTEIN"/>
    <property type="match status" value="1"/>
</dbReference>
<dbReference type="GO" id="GO:0030151">
    <property type="term" value="F:molybdenum ion binding"/>
    <property type="evidence" value="ECO:0007669"/>
    <property type="project" value="InterPro"/>
</dbReference>
<dbReference type="SUPFAM" id="SSF50800">
    <property type="entry name" value="PK beta-barrel domain-like"/>
    <property type="match status" value="1"/>
</dbReference>
<accession>A0A4Q0YLT3</accession>
<proteinExistence type="predicted"/>
<dbReference type="PANTHER" id="PTHR36930">
    <property type="entry name" value="METAL-SULFUR CLUSTER BIOSYNTHESIS PROTEINS YUAD-RELATED"/>
    <property type="match status" value="1"/>
</dbReference>
<dbReference type="PROSITE" id="PS51340">
    <property type="entry name" value="MOSC"/>
    <property type="match status" value="1"/>
</dbReference>
<dbReference type="RefSeq" id="WP_129123714.1">
    <property type="nucleotide sequence ID" value="NZ_PEIB01000033.1"/>
</dbReference>
<evidence type="ECO:0000313" key="3">
    <source>
        <dbReference type="Proteomes" id="UP000290287"/>
    </source>
</evidence>
<evidence type="ECO:0000259" key="1">
    <source>
        <dbReference type="PROSITE" id="PS51340"/>
    </source>
</evidence>
<dbReference type="Gene3D" id="2.40.33.20">
    <property type="entry name" value="PK beta-barrel domain-like"/>
    <property type="match status" value="1"/>
</dbReference>
<sequence length="178" mass="19156">MAKVVSVQLNGKHTFTKQPTLFIELLEGQGVAGDAHCGVTVQSRYLKRLDPSAPNLRQVHLIQQEVIDDLNLQGFNISAGEMGENITTQDINLLALPLHTELHFADGATLKLTGIRTPCSQLNKYRKGLMKAVSKKEGEQAHFVCGVMAVVTKGGSVSTGEVISTTLPPTPHHALPAL</sequence>
<dbReference type="AlphaFoldDB" id="A0A4Q0YLT3"/>